<evidence type="ECO:0000313" key="1">
    <source>
        <dbReference type="EMBL" id="KAI5667671.1"/>
    </source>
</evidence>
<dbReference type="EMBL" id="CM044704">
    <property type="protein sequence ID" value="KAI5667671.1"/>
    <property type="molecule type" value="Genomic_DNA"/>
</dbReference>
<name>A0ACC0B4W4_CATRO</name>
<protein>
    <submittedName>
        <fullName evidence="1">Uncharacterized protein</fullName>
    </submittedName>
</protein>
<proteinExistence type="predicted"/>
<dbReference type="Proteomes" id="UP001060085">
    <property type="component" value="Linkage Group LG04"/>
</dbReference>
<accession>A0ACC0B4W4</accession>
<reference evidence="2" key="1">
    <citation type="journal article" date="2023" name="Nat. Plants">
        <title>Single-cell RNA sequencing provides a high-resolution roadmap for understanding the multicellular compartmentation of specialized metabolism.</title>
        <authorList>
            <person name="Sun S."/>
            <person name="Shen X."/>
            <person name="Li Y."/>
            <person name="Li Y."/>
            <person name="Wang S."/>
            <person name="Li R."/>
            <person name="Zhang H."/>
            <person name="Shen G."/>
            <person name="Guo B."/>
            <person name="Wei J."/>
            <person name="Xu J."/>
            <person name="St-Pierre B."/>
            <person name="Chen S."/>
            <person name="Sun C."/>
        </authorList>
    </citation>
    <scope>NUCLEOTIDE SEQUENCE [LARGE SCALE GENOMIC DNA]</scope>
</reference>
<evidence type="ECO:0000313" key="2">
    <source>
        <dbReference type="Proteomes" id="UP001060085"/>
    </source>
</evidence>
<gene>
    <name evidence="1" type="ORF">M9H77_17524</name>
</gene>
<keyword evidence="2" id="KW-1185">Reference proteome</keyword>
<sequence>MRKFVKGLRVELQRALAPLPPMGFAAARKTVIGSAATLHKRPRQGPWKSRDSKRPRGEQRIGNKGRRTLTPGGKWTCGLRNSVLKCNKHLQRHPEEQPTSDYERSHIRKN</sequence>
<comment type="caution">
    <text evidence="1">The sequence shown here is derived from an EMBL/GenBank/DDBJ whole genome shotgun (WGS) entry which is preliminary data.</text>
</comment>
<organism evidence="1 2">
    <name type="scientific">Catharanthus roseus</name>
    <name type="common">Madagascar periwinkle</name>
    <name type="synonym">Vinca rosea</name>
    <dbReference type="NCBI Taxonomy" id="4058"/>
    <lineage>
        <taxon>Eukaryota</taxon>
        <taxon>Viridiplantae</taxon>
        <taxon>Streptophyta</taxon>
        <taxon>Embryophyta</taxon>
        <taxon>Tracheophyta</taxon>
        <taxon>Spermatophyta</taxon>
        <taxon>Magnoliopsida</taxon>
        <taxon>eudicotyledons</taxon>
        <taxon>Gunneridae</taxon>
        <taxon>Pentapetalae</taxon>
        <taxon>asterids</taxon>
        <taxon>lamiids</taxon>
        <taxon>Gentianales</taxon>
        <taxon>Apocynaceae</taxon>
        <taxon>Rauvolfioideae</taxon>
        <taxon>Vinceae</taxon>
        <taxon>Catharanthinae</taxon>
        <taxon>Catharanthus</taxon>
    </lineage>
</organism>